<feature type="coiled-coil region" evidence="1">
    <location>
        <begin position="344"/>
        <end position="417"/>
    </location>
</feature>
<proteinExistence type="predicted"/>
<dbReference type="Proteomes" id="UP000250235">
    <property type="component" value="Unassembled WGS sequence"/>
</dbReference>
<evidence type="ECO:0000256" key="2">
    <source>
        <dbReference type="SAM" id="MobiDB-lite"/>
    </source>
</evidence>
<protein>
    <submittedName>
        <fullName evidence="3">Uncharacterized protein</fullName>
    </submittedName>
</protein>
<feature type="region of interest" description="Disordered" evidence="2">
    <location>
        <begin position="692"/>
        <end position="723"/>
    </location>
</feature>
<feature type="coiled-coil region" evidence="1">
    <location>
        <begin position="77"/>
        <end position="129"/>
    </location>
</feature>
<accession>A0A2Z7D3N5</accession>
<feature type="compositionally biased region" description="Basic and acidic residues" evidence="2">
    <location>
        <begin position="308"/>
        <end position="321"/>
    </location>
</feature>
<evidence type="ECO:0000313" key="4">
    <source>
        <dbReference type="Proteomes" id="UP000250235"/>
    </source>
</evidence>
<gene>
    <name evidence="3" type="ORF">F511_35424</name>
</gene>
<dbReference type="EMBL" id="KQ990585">
    <property type="protein sequence ID" value="KZV52939.1"/>
    <property type="molecule type" value="Genomic_DNA"/>
</dbReference>
<keyword evidence="4" id="KW-1185">Reference proteome</keyword>
<sequence>MKISRTESSCRDGRNKFRRWRWRWAAATGGGGKERAETVINNSYGDGGVADRRRRCGVGRKRARERRGGELLSCQYNLKLSQTFEDVKAENECLKDNSDGASYLQLDDSDSLKIELSKMKTEIESLISKSNEITSENDKLNQVMSSWTKSSISLGKLHDVQKPFNDRTGLGFSSGESSSSDTSTKSDLANDKLKKMTFVKEGKFILTLLIYSRSCPKKLSQTFEDVKAENECLKDNSDGASYLQLDDSDSLKIELSKMKTEIESLISKSNEITSENDKLNQHDLYADLKAYEFEPETKSEGPSTRGHFAADTKPKNDDKRASDRRRHRFDKKPYVKRGYHNALNDEMIHEYKKLSQTFKDVKAENECLKDNSDGTSHLQLDYSDSLKIELSKMKTEIESLISKSNELTSENDKLNQVMSSWTKSSISLGKLHDVQKPFNDRTGLGFSSGESSSSDTSTKSDLANEKLKKMTFVKSSVIRDTLESVKYDDQNVSKLNHKGKFGIGYAEPEKSKPIWLRNRLDKDRAKFGPHSSDLHQLSQGSRKHKSRPSSPLQAPPQPPAAAAARCRRKFVFGQLDEENPFVLISSALLVQPDEGVSFLVVDRIGDYLPQSTEKSRILVIPVGARHKCQQACVKLEVDRETSPLCSLLVIIVEDERVTPVYLISLLGSVTTVTQLVGELTLLEVPQEVMPPRRMGRGRGQFQDESEGQNEEMQRSVPRRGRDRQVEVELSGAYKSWKQIWRVGDFPWELIRCSSLGKCKDPTLCFV</sequence>
<evidence type="ECO:0000313" key="3">
    <source>
        <dbReference type="EMBL" id="KZV52939.1"/>
    </source>
</evidence>
<keyword evidence="1" id="KW-0175">Coiled coil</keyword>
<organism evidence="3 4">
    <name type="scientific">Dorcoceras hygrometricum</name>
    <dbReference type="NCBI Taxonomy" id="472368"/>
    <lineage>
        <taxon>Eukaryota</taxon>
        <taxon>Viridiplantae</taxon>
        <taxon>Streptophyta</taxon>
        <taxon>Embryophyta</taxon>
        <taxon>Tracheophyta</taxon>
        <taxon>Spermatophyta</taxon>
        <taxon>Magnoliopsida</taxon>
        <taxon>eudicotyledons</taxon>
        <taxon>Gunneridae</taxon>
        <taxon>Pentapetalae</taxon>
        <taxon>asterids</taxon>
        <taxon>lamiids</taxon>
        <taxon>Lamiales</taxon>
        <taxon>Gesneriaceae</taxon>
        <taxon>Didymocarpoideae</taxon>
        <taxon>Trichosporeae</taxon>
        <taxon>Loxocarpinae</taxon>
        <taxon>Dorcoceras</taxon>
    </lineage>
</organism>
<evidence type="ECO:0000256" key="1">
    <source>
        <dbReference type="SAM" id="Coils"/>
    </source>
</evidence>
<reference evidence="3 4" key="1">
    <citation type="journal article" date="2015" name="Proc. Natl. Acad. Sci. U.S.A.">
        <title>The resurrection genome of Boea hygrometrica: A blueprint for survival of dehydration.</title>
        <authorList>
            <person name="Xiao L."/>
            <person name="Yang G."/>
            <person name="Zhang L."/>
            <person name="Yang X."/>
            <person name="Zhao S."/>
            <person name="Ji Z."/>
            <person name="Zhou Q."/>
            <person name="Hu M."/>
            <person name="Wang Y."/>
            <person name="Chen M."/>
            <person name="Xu Y."/>
            <person name="Jin H."/>
            <person name="Xiao X."/>
            <person name="Hu G."/>
            <person name="Bao F."/>
            <person name="Hu Y."/>
            <person name="Wan P."/>
            <person name="Li L."/>
            <person name="Deng X."/>
            <person name="Kuang T."/>
            <person name="Xiang C."/>
            <person name="Zhu J.K."/>
            <person name="Oliver M.J."/>
            <person name="He Y."/>
        </authorList>
    </citation>
    <scope>NUCLEOTIDE SEQUENCE [LARGE SCALE GENOMIC DNA]</scope>
    <source>
        <strain evidence="4">cv. XS01</strain>
    </source>
</reference>
<feature type="region of interest" description="Disordered" evidence="2">
    <location>
        <begin position="295"/>
        <end position="330"/>
    </location>
</feature>
<name>A0A2Z7D3N5_9LAMI</name>
<dbReference type="AlphaFoldDB" id="A0A2Z7D3N5"/>
<feature type="region of interest" description="Disordered" evidence="2">
    <location>
        <begin position="526"/>
        <end position="559"/>
    </location>
</feature>